<organism evidence="2 3">
    <name type="scientific">Ponticoccus litoralis</name>
    <dbReference type="NCBI Taxonomy" id="422297"/>
    <lineage>
        <taxon>Bacteria</taxon>
        <taxon>Pseudomonadati</taxon>
        <taxon>Pseudomonadota</taxon>
        <taxon>Alphaproteobacteria</taxon>
        <taxon>Rhodobacterales</taxon>
        <taxon>Roseobacteraceae</taxon>
        <taxon>Ponticoccus</taxon>
    </lineage>
</organism>
<dbReference type="RefSeq" id="WP_347165487.1">
    <property type="nucleotide sequence ID" value="NZ_JBDNCH010000002.1"/>
</dbReference>
<keyword evidence="1" id="KW-0732">Signal</keyword>
<proteinExistence type="predicted"/>
<feature type="signal peptide" evidence="1">
    <location>
        <begin position="1"/>
        <end position="23"/>
    </location>
</feature>
<protein>
    <submittedName>
        <fullName evidence="2">Uncharacterized protein</fullName>
    </submittedName>
</protein>
<keyword evidence="3" id="KW-1185">Reference proteome</keyword>
<name>A0AAW9S8J4_9RHOB</name>
<gene>
    <name evidence="2" type="ORF">ABFB10_03790</name>
</gene>
<sequence>MKRGFGYGLAVAFSALLAGCAQFPELDQTQTPGVATAPYPRLLPIEELLEGRQPTATPGMIDGVLGRADALRGRAGTVQAAPVAQGADVQDRLTRLRRKAEALREAEL</sequence>
<evidence type="ECO:0000313" key="2">
    <source>
        <dbReference type="EMBL" id="MEN9060284.1"/>
    </source>
</evidence>
<dbReference type="Proteomes" id="UP001428774">
    <property type="component" value="Unassembled WGS sequence"/>
</dbReference>
<comment type="caution">
    <text evidence="2">The sequence shown here is derived from an EMBL/GenBank/DDBJ whole genome shotgun (WGS) entry which is preliminary data.</text>
</comment>
<dbReference type="AlphaFoldDB" id="A0AAW9S8J4"/>
<feature type="chain" id="PRO_5043858202" evidence="1">
    <location>
        <begin position="24"/>
        <end position="108"/>
    </location>
</feature>
<evidence type="ECO:0000313" key="3">
    <source>
        <dbReference type="Proteomes" id="UP001428774"/>
    </source>
</evidence>
<accession>A0AAW9S8J4</accession>
<dbReference type="EMBL" id="JBDNCH010000002">
    <property type="protein sequence ID" value="MEN9060284.1"/>
    <property type="molecule type" value="Genomic_DNA"/>
</dbReference>
<evidence type="ECO:0000256" key="1">
    <source>
        <dbReference type="SAM" id="SignalP"/>
    </source>
</evidence>
<reference evidence="2 3" key="1">
    <citation type="submission" date="2024-05" db="EMBL/GenBank/DDBJ databases">
        <title>Genome sequence of Ponticoccus litoralis KCCM 90028.</title>
        <authorList>
            <person name="Kim J.M."/>
            <person name="Lee J.K."/>
            <person name="Choi B.J."/>
            <person name="Bayburt H."/>
            <person name="Baek J.H."/>
            <person name="Jeon C.O."/>
        </authorList>
    </citation>
    <scope>NUCLEOTIDE SEQUENCE [LARGE SCALE GENOMIC DNA]</scope>
    <source>
        <strain evidence="2 3">KCCM 90028</strain>
    </source>
</reference>
<dbReference type="PROSITE" id="PS51257">
    <property type="entry name" value="PROKAR_LIPOPROTEIN"/>
    <property type="match status" value="1"/>
</dbReference>